<keyword evidence="6" id="KW-1133">Transmembrane helix</keyword>
<evidence type="ECO:0000256" key="3">
    <source>
        <dbReference type="ARBA" id="ARBA00022692"/>
    </source>
</evidence>
<dbReference type="InterPro" id="IPR003593">
    <property type="entry name" value="AAA+_ATPase"/>
</dbReference>
<reference evidence="9" key="1">
    <citation type="submission" date="2018-05" db="EMBL/GenBank/DDBJ databases">
        <authorList>
            <person name="Lanie J.A."/>
            <person name="Ng W.-L."/>
            <person name="Kazmierczak K.M."/>
            <person name="Andrzejewski T.M."/>
            <person name="Davidsen T.M."/>
            <person name="Wayne K.J."/>
            <person name="Tettelin H."/>
            <person name="Glass J.I."/>
            <person name="Rusch D."/>
            <person name="Podicherti R."/>
            <person name="Tsui H.-C.T."/>
            <person name="Winkler M.E."/>
        </authorList>
    </citation>
    <scope>NUCLEOTIDE SEQUENCE</scope>
</reference>
<evidence type="ECO:0000259" key="8">
    <source>
        <dbReference type="PROSITE" id="PS50893"/>
    </source>
</evidence>
<accession>A0A382RD28</accession>
<dbReference type="AlphaFoldDB" id="A0A382RD28"/>
<gene>
    <name evidence="9" type="ORF">METZ01_LOCUS347762</name>
</gene>
<name>A0A382RD28_9ZZZZ</name>
<dbReference type="GO" id="GO:0042626">
    <property type="term" value="F:ATPase-coupled transmembrane transporter activity"/>
    <property type="evidence" value="ECO:0007669"/>
    <property type="project" value="TreeGrafter"/>
</dbReference>
<keyword evidence="5" id="KW-0067">ATP-binding</keyword>
<dbReference type="GO" id="GO:0016020">
    <property type="term" value="C:membrane"/>
    <property type="evidence" value="ECO:0007669"/>
    <property type="project" value="UniProtKB-SubCell"/>
</dbReference>
<keyword evidence="7" id="KW-0472">Membrane</keyword>
<sequence>VLGPSGAGKSTLLGCLSGMKNADGGKVRINRLDVATNYEYLKQNIGYVPQDDIIHLQLTPQKTFEYVSRLRLPKDTSFEERRSRIEKTLSLLELAGRRDLPIHKLSGGQRKRVSLGVELVTEPNLIFLDEPTSGLDPALESKMMVLFKELAQEGKTLIVTTHLMDNVDLFDKLVILVRGKLVFFGTPSEAKKYFEIDDLRGLFTELTYRSPEVWSETYRKSDEYHLHVAPVLNEQDTEKRKRASAIHRKIVRSRSRSGGLFGGIRQWMVLTRRYAEISIRDRKNMSILLIQAPIIAFFIVLAMKNTPSTLFMLSLSALWFGT</sequence>
<organism evidence="9">
    <name type="scientific">marine metagenome</name>
    <dbReference type="NCBI Taxonomy" id="408172"/>
    <lineage>
        <taxon>unclassified sequences</taxon>
        <taxon>metagenomes</taxon>
        <taxon>ecological metagenomes</taxon>
    </lineage>
</organism>
<dbReference type="InterPro" id="IPR003439">
    <property type="entry name" value="ABC_transporter-like_ATP-bd"/>
</dbReference>
<dbReference type="PANTHER" id="PTHR48041:SF139">
    <property type="entry name" value="PROTEIN SCARLET"/>
    <property type="match status" value="1"/>
</dbReference>
<keyword evidence="4" id="KW-0547">Nucleotide-binding</keyword>
<feature type="non-terminal residue" evidence="9">
    <location>
        <position position="1"/>
    </location>
</feature>
<evidence type="ECO:0000256" key="6">
    <source>
        <dbReference type="ARBA" id="ARBA00022989"/>
    </source>
</evidence>
<dbReference type="PROSITE" id="PS50893">
    <property type="entry name" value="ABC_TRANSPORTER_2"/>
    <property type="match status" value="1"/>
</dbReference>
<dbReference type="InterPro" id="IPR050352">
    <property type="entry name" value="ABCG_transporters"/>
</dbReference>
<proteinExistence type="predicted"/>
<dbReference type="PROSITE" id="PS00211">
    <property type="entry name" value="ABC_TRANSPORTER_1"/>
    <property type="match status" value="1"/>
</dbReference>
<protein>
    <recommendedName>
        <fullName evidence="8">ABC transporter domain-containing protein</fullName>
    </recommendedName>
</protein>
<evidence type="ECO:0000256" key="4">
    <source>
        <dbReference type="ARBA" id="ARBA00022741"/>
    </source>
</evidence>
<dbReference type="InterPro" id="IPR027417">
    <property type="entry name" value="P-loop_NTPase"/>
</dbReference>
<evidence type="ECO:0000256" key="2">
    <source>
        <dbReference type="ARBA" id="ARBA00022448"/>
    </source>
</evidence>
<dbReference type="SMART" id="SM00382">
    <property type="entry name" value="AAA"/>
    <property type="match status" value="1"/>
</dbReference>
<comment type="subcellular location">
    <subcellularLocation>
        <location evidence="1">Membrane</location>
        <topology evidence="1">Multi-pass membrane protein</topology>
    </subcellularLocation>
</comment>
<evidence type="ECO:0000313" key="9">
    <source>
        <dbReference type="EMBL" id="SVC94908.1"/>
    </source>
</evidence>
<keyword evidence="2" id="KW-0813">Transport</keyword>
<dbReference type="GO" id="GO:0016887">
    <property type="term" value="F:ATP hydrolysis activity"/>
    <property type="evidence" value="ECO:0007669"/>
    <property type="project" value="InterPro"/>
</dbReference>
<feature type="domain" description="ABC transporter" evidence="8">
    <location>
        <begin position="2"/>
        <end position="203"/>
    </location>
</feature>
<dbReference type="GO" id="GO:0005524">
    <property type="term" value="F:ATP binding"/>
    <property type="evidence" value="ECO:0007669"/>
    <property type="project" value="UniProtKB-KW"/>
</dbReference>
<evidence type="ECO:0000256" key="5">
    <source>
        <dbReference type="ARBA" id="ARBA00022840"/>
    </source>
</evidence>
<dbReference type="Pfam" id="PF00005">
    <property type="entry name" value="ABC_tran"/>
    <property type="match status" value="1"/>
</dbReference>
<dbReference type="PANTHER" id="PTHR48041">
    <property type="entry name" value="ABC TRANSPORTER G FAMILY MEMBER 28"/>
    <property type="match status" value="1"/>
</dbReference>
<feature type="non-terminal residue" evidence="9">
    <location>
        <position position="322"/>
    </location>
</feature>
<keyword evidence="3" id="KW-0812">Transmembrane</keyword>
<dbReference type="InterPro" id="IPR017871">
    <property type="entry name" value="ABC_transporter-like_CS"/>
</dbReference>
<dbReference type="EMBL" id="UINC01120431">
    <property type="protein sequence ID" value="SVC94908.1"/>
    <property type="molecule type" value="Genomic_DNA"/>
</dbReference>
<evidence type="ECO:0000256" key="7">
    <source>
        <dbReference type="ARBA" id="ARBA00023136"/>
    </source>
</evidence>
<evidence type="ECO:0000256" key="1">
    <source>
        <dbReference type="ARBA" id="ARBA00004141"/>
    </source>
</evidence>
<dbReference type="Gene3D" id="3.40.50.300">
    <property type="entry name" value="P-loop containing nucleotide triphosphate hydrolases"/>
    <property type="match status" value="1"/>
</dbReference>
<dbReference type="SUPFAM" id="SSF52540">
    <property type="entry name" value="P-loop containing nucleoside triphosphate hydrolases"/>
    <property type="match status" value="1"/>
</dbReference>